<dbReference type="InterPro" id="IPR042100">
    <property type="entry name" value="Bug_dom1"/>
</dbReference>
<evidence type="ECO:0000313" key="4">
    <source>
        <dbReference type="Proteomes" id="UP000059419"/>
    </source>
</evidence>
<evidence type="ECO:0000313" key="3">
    <source>
        <dbReference type="EMBL" id="CUU24770.1"/>
    </source>
</evidence>
<evidence type="ECO:0000256" key="2">
    <source>
        <dbReference type="SAM" id="SignalP"/>
    </source>
</evidence>
<keyword evidence="2" id="KW-0732">Signal</keyword>
<dbReference type="Proteomes" id="UP000059419">
    <property type="component" value="Chromosome 1"/>
</dbReference>
<dbReference type="InterPro" id="IPR005064">
    <property type="entry name" value="BUG"/>
</dbReference>
<dbReference type="CDD" id="cd07012">
    <property type="entry name" value="PBP2_Bug_TTT"/>
    <property type="match status" value="1"/>
</dbReference>
<gene>
    <name evidence="3" type="ORF">EM595_2539</name>
</gene>
<organism evidence="3 4">
    <name type="scientific">Duffyella gerundensis</name>
    <dbReference type="NCBI Taxonomy" id="1619313"/>
    <lineage>
        <taxon>Bacteria</taxon>
        <taxon>Pseudomonadati</taxon>
        <taxon>Pseudomonadota</taxon>
        <taxon>Gammaproteobacteria</taxon>
        <taxon>Enterobacterales</taxon>
        <taxon>Erwiniaceae</taxon>
        <taxon>Duffyella</taxon>
    </lineage>
</organism>
<dbReference type="PIRSF" id="PIRSF017082">
    <property type="entry name" value="YflP"/>
    <property type="match status" value="1"/>
</dbReference>
<reference evidence="4" key="1">
    <citation type="submission" date="2015-11" db="EMBL/GenBank/DDBJ databases">
        <authorList>
            <person name="Blom J."/>
        </authorList>
    </citation>
    <scope>NUCLEOTIDE SEQUENCE [LARGE SCALE GENOMIC DNA]</scope>
</reference>
<comment type="similarity">
    <text evidence="1">Belongs to the UPF0065 (bug) family.</text>
</comment>
<keyword evidence="4" id="KW-1185">Reference proteome</keyword>
<dbReference type="Gene3D" id="3.40.190.10">
    <property type="entry name" value="Periplasmic binding protein-like II"/>
    <property type="match status" value="1"/>
</dbReference>
<dbReference type="EMBL" id="LN907827">
    <property type="protein sequence ID" value="CUU24770.1"/>
    <property type="molecule type" value="Genomic_DNA"/>
</dbReference>
<sequence>MKGCGINNSITQEVWQCSQTGRKPGAFMKKTLCRAITCALLTVATAPAFAAEAPSRTECIAPAKPGGGFDLTCKLLQVSLQQTKQITSPMRVTYMPGGVGAVAYNAIVAQRPAEAGTVVAFSGGSLLNLSQGKFGRYNVNDVKWLGAVGTDYGILAVRSDSPWTSLKEVMTAIKNDPNKVVVGAGASIGSQDWMKTALIAKAADVDPRKMRYVAFEGGGETVTALLGNHIQMMSGDMSEMVPHLQGGKLRVLAVLADQRLPGDLANIPTAKEQGYDVSWPIIRGFYLGPKVTDAEYQWWESAFKTMMASDEFKKQRDMRGLFEFNMTGPELDAYVKKQVAMYREQAKAFGLAK</sequence>
<dbReference type="AlphaFoldDB" id="A0A0U5GPR7"/>
<name>A0A0U5GPR7_9GAMM</name>
<dbReference type="PANTHER" id="PTHR42928">
    <property type="entry name" value="TRICARBOXYLATE-BINDING PROTEIN"/>
    <property type="match status" value="1"/>
</dbReference>
<feature type="chain" id="PRO_5006858083" evidence="2">
    <location>
        <begin position="51"/>
        <end position="353"/>
    </location>
</feature>
<dbReference type="PANTHER" id="PTHR42928:SF3">
    <property type="entry name" value="UPF0065 PROTEIN YFLP"/>
    <property type="match status" value="1"/>
</dbReference>
<protein>
    <submittedName>
        <fullName evidence="3">Tricarboxylic transport membrane protein</fullName>
    </submittedName>
</protein>
<evidence type="ECO:0000256" key="1">
    <source>
        <dbReference type="ARBA" id="ARBA00006987"/>
    </source>
</evidence>
<feature type="signal peptide" evidence="2">
    <location>
        <begin position="1"/>
        <end position="50"/>
    </location>
</feature>
<dbReference type="STRING" id="1619313.EM595_2539"/>
<dbReference type="PATRIC" id="fig|1619313.3.peg.2639"/>
<dbReference type="Pfam" id="PF03401">
    <property type="entry name" value="TctC"/>
    <property type="match status" value="1"/>
</dbReference>
<dbReference type="KEGG" id="ege:EM595_2539"/>
<accession>A0A0U5GPR7</accession>
<proteinExistence type="inferred from homology"/>
<dbReference type="SUPFAM" id="SSF53850">
    <property type="entry name" value="Periplasmic binding protein-like II"/>
    <property type="match status" value="1"/>
</dbReference>
<dbReference type="Gene3D" id="3.40.190.150">
    <property type="entry name" value="Bordetella uptake gene, domain 1"/>
    <property type="match status" value="1"/>
</dbReference>